<accession>Q2Y9H4</accession>
<dbReference type="STRING" id="323848.Nmul_A1294"/>
<proteinExistence type="predicted"/>
<dbReference type="Proteomes" id="UP000002718">
    <property type="component" value="Chromosome"/>
</dbReference>
<dbReference type="AlphaFoldDB" id="Q2Y9H4"/>
<dbReference type="KEGG" id="nmu:Nmul_A1294"/>
<reference evidence="1 2" key="2">
    <citation type="journal article" date="2008" name="Appl. Environ. Microbiol.">
        <title>Complete genome sequence of Nitrosospira multiformis, an ammonia-oxidizing bacterium from the soil environment.</title>
        <authorList>
            <person name="Norton J.M."/>
            <person name="Klotz M.G."/>
            <person name="Stein L.Y."/>
            <person name="Arp D.J."/>
            <person name="Bottomley P.J."/>
            <person name="Chain P.S."/>
            <person name="Hauser L.J."/>
            <person name="Land M.L."/>
            <person name="Larimer F.W."/>
            <person name="Shin M.W."/>
            <person name="Starkenburg S.R."/>
        </authorList>
    </citation>
    <scope>NUCLEOTIDE SEQUENCE [LARGE SCALE GENOMIC DNA]</scope>
    <source>
        <strain evidence="2">ATCC 25196 / NCIMB 11849 / C 71</strain>
    </source>
</reference>
<evidence type="ECO:0000313" key="2">
    <source>
        <dbReference type="Proteomes" id="UP000002718"/>
    </source>
</evidence>
<organism evidence="1 2">
    <name type="scientific">Nitrosospira multiformis (strain ATCC 25196 / NCIMB 11849 / C 71)</name>
    <dbReference type="NCBI Taxonomy" id="323848"/>
    <lineage>
        <taxon>Bacteria</taxon>
        <taxon>Pseudomonadati</taxon>
        <taxon>Pseudomonadota</taxon>
        <taxon>Betaproteobacteria</taxon>
        <taxon>Nitrosomonadales</taxon>
        <taxon>Nitrosomonadaceae</taxon>
        <taxon>Nitrosospira</taxon>
    </lineage>
</organism>
<dbReference type="RefSeq" id="WP_011380638.1">
    <property type="nucleotide sequence ID" value="NC_007614.1"/>
</dbReference>
<dbReference type="EMBL" id="CP000103">
    <property type="protein sequence ID" value="ABB74597.1"/>
    <property type="molecule type" value="Genomic_DNA"/>
</dbReference>
<sequence>MIISWARQQAVGREASKLNQTISVMGSGEDLPPHKVPLMGRFYGNSASSSSQAMPSTMKRLNEIEAEIKGYRKDRLPIDEFNAENPNVCQ</sequence>
<dbReference type="HOGENOM" id="CLU_2437829_0_0_4"/>
<gene>
    <name evidence="1" type="ordered locus">Nmul_A1294</name>
</gene>
<keyword evidence="2" id="KW-1185">Reference proteome</keyword>
<evidence type="ECO:0000313" key="1">
    <source>
        <dbReference type="EMBL" id="ABB74597.1"/>
    </source>
</evidence>
<reference evidence="2" key="1">
    <citation type="submission" date="2005-08" db="EMBL/GenBank/DDBJ databases">
        <title>Complete sequence of chromosome 1 of Nitrosospira multiformis ATCC 25196.</title>
        <authorList>
            <person name="Copeland A."/>
            <person name="Lucas S."/>
            <person name="Lapidus A."/>
            <person name="Barry K."/>
            <person name="Detter J.C."/>
            <person name="Glavina T."/>
            <person name="Hammon N."/>
            <person name="Israni S."/>
            <person name="Pitluck S."/>
            <person name="Chain P."/>
            <person name="Malfatti S."/>
            <person name="Shin M."/>
            <person name="Vergez L."/>
            <person name="Schmutz J."/>
            <person name="Larimer F."/>
            <person name="Land M."/>
            <person name="Hauser L."/>
            <person name="Kyrpides N."/>
            <person name="Lykidis A."/>
            <person name="Richardson P."/>
        </authorList>
    </citation>
    <scope>NUCLEOTIDE SEQUENCE [LARGE SCALE GENOMIC DNA]</scope>
    <source>
        <strain evidence="2">ATCC 25196 / NCIMB 11849 / C 71</strain>
    </source>
</reference>
<name>Q2Y9H4_NITMU</name>
<dbReference type="OrthoDB" id="9151960at2"/>
<protein>
    <submittedName>
        <fullName evidence="1">Uncharacterized protein</fullName>
    </submittedName>
</protein>